<dbReference type="GO" id="GO:0097176">
    <property type="term" value="P:epoxide metabolic process"/>
    <property type="evidence" value="ECO:0007669"/>
    <property type="project" value="TreeGrafter"/>
</dbReference>
<evidence type="ECO:0000256" key="1">
    <source>
        <dbReference type="ARBA" id="ARBA00010088"/>
    </source>
</evidence>
<evidence type="ECO:0000256" key="2">
    <source>
        <dbReference type="ARBA" id="ARBA00022801"/>
    </source>
</evidence>
<accession>A0A395II45</accession>
<dbReference type="OrthoDB" id="7130006at2759"/>
<sequence>MEVLLSFPSSGTGRPGVSYIAPSLPNYGFSEGSRNADFALAPVEIGACNYSGHRKAVSATLQSKPHQHDPRQTAPLHAKPDPRLQHASMPYSRAEHDGFARTKWFAEESRGYFLEQATKPQTLSYGLHDSPVALLAWIYEKLHDWSDAYPWSDDEIFTWVSVYYFSRAGPAATVRIYYEVMHTVAGPQTVTRDDAESYIGG</sequence>
<proteinExistence type="inferred from homology"/>
<evidence type="ECO:0000313" key="5">
    <source>
        <dbReference type="Proteomes" id="UP000249056"/>
    </source>
</evidence>
<dbReference type="PANTHER" id="PTHR21661:SF35">
    <property type="entry name" value="EPOXIDE HYDROLASE"/>
    <property type="match status" value="1"/>
</dbReference>
<dbReference type="EMBL" id="QKRW01000051">
    <property type="protein sequence ID" value="RAL59554.1"/>
    <property type="molecule type" value="Genomic_DNA"/>
</dbReference>
<name>A0A395II45_9HELO</name>
<evidence type="ECO:0000313" key="4">
    <source>
        <dbReference type="EMBL" id="RAL59554.1"/>
    </source>
</evidence>
<dbReference type="InterPro" id="IPR029058">
    <property type="entry name" value="AB_hydrolase_fold"/>
</dbReference>
<protein>
    <recommendedName>
        <fullName evidence="6">Epoxide hydrolase N-terminal domain-containing protein</fullName>
    </recommendedName>
</protein>
<feature type="region of interest" description="Disordered" evidence="3">
    <location>
        <begin position="58"/>
        <end position="84"/>
    </location>
</feature>
<dbReference type="PANTHER" id="PTHR21661">
    <property type="entry name" value="EPOXIDE HYDROLASE 1-RELATED"/>
    <property type="match status" value="1"/>
</dbReference>
<reference evidence="4 5" key="1">
    <citation type="submission" date="2018-06" db="EMBL/GenBank/DDBJ databases">
        <title>Genome Sequence of the Brown Rot Fungal Pathogen Monilinia fructigena.</title>
        <authorList>
            <person name="Landi L."/>
            <person name="De Miccolis Angelini R.M."/>
            <person name="Pollastro S."/>
            <person name="Abate D."/>
            <person name="Faretra F."/>
            <person name="Romanazzi G."/>
        </authorList>
    </citation>
    <scope>NUCLEOTIDE SEQUENCE [LARGE SCALE GENOMIC DNA]</scope>
    <source>
        <strain evidence="4 5">Mfrg269</strain>
    </source>
</reference>
<evidence type="ECO:0008006" key="6">
    <source>
        <dbReference type="Google" id="ProtNLM"/>
    </source>
</evidence>
<keyword evidence="2" id="KW-0378">Hydrolase</keyword>
<gene>
    <name evidence="4" type="ORF">DID88_006548</name>
</gene>
<dbReference type="SUPFAM" id="SSF53474">
    <property type="entry name" value="alpha/beta-Hydrolases"/>
    <property type="match status" value="1"/>
</dbReference>
<comment type="similarity">
    <text evidence="1">Belongs to the peptidase S33 family.</text>
</comment>
<comment type="caution">
    <text evidence="4">The sequence shown here is derived from an EMBL/GenBank/DDBJ whole genome shotgun (WGS) entry which is preliminary data.</text>
</comment>
<organism evidence="4 5">
    <name type="scientific">Monilinia fructigena</name>
    <dbReference type="NCBI Taxonomy" id="38457"/>
    <lineage>
        <taxon>Eukaryota</taxon>
        <taxon>Fungi</taxon>
        <taxon>Dikarya</taxon>
        <taxon>Ascomycota</taxon>
        <taxon>Pezizomycotina</taxon>
        <taxon>Leotiomycetes</taxon>
        <taxon>Helotiales</taxon>
        <taxon>Sclerotiniaceae</taxon>
        <taxon>Monilinia</taxon>
    </lineage>
</organism>
<dbReference type="AlphaFoldDB" id="A0A395II45"/>
<dbReference type="Gene3D" id="3.40.50.1820">
    <property type="entry name" value="alpha/beta hydrolase"/>
    <property type="match status" value="1"/>
</dbReference>
<dbReference type="GO" id="GO:0004301">
    <property type="term" value="F:epoxide hydrolase activity"/>
    <property type="evidence" value="ECO:0007669"/>
    <property type="project" value="TreeGrafter"/>
</dbReference>
<keyword evidence="5" id="KW-1185">Reference proteome</keyword>
<evidence type="ECO:0000256" key="3">
    <source>
        <dbReference type="SAM" id="MobiDB-lite"/>
    </source>
</evidence>
<dbReference type="Proteomes" id="UP000249056">
    <property type="component" value="Unassembled WGS sequence"/>
</dbReference>